<dbReference type="EMBL" id="CAKXYY010000012">
    <property type="protein sequence ID" value="CAH2353685.1"/>
    <property type="molecule type" value="Genomic_DNA"/>
</dbReference>
<feature type="compositionally biased region" description="Polar residues" evidence="1">
    <location>
        <begin position="688"/>
        <end position="697"/>
    </location>
</feature>
<feature type="region of interest" description="Disordered" evidence="1">
    <location>
        <begin position="343"/>
        <end position="396"/>
    </location>
</feature>
<organism evidence="2 3">
    <name type="scientific">[Candida] railenensis</name>
    <dbReference type="NCBI Taxonomy" id="45579"/>
    <lineage>
        <taxon>Eukaryota</taxon>
        <taxon>Fungi</taxon>
        <taxon>Dikarya</taxon>
        <taxon>Ascomycota</taxon>
        <taxon>Saccharomycotina</taxon>
        <taxon>Pichiomycetes</taxon>
        <taxon>Debaryomycetaceae</taxon>
        <taxon>Kurtzmaniella</taxon>
    </lineage>
</organism>
<feature type="compositionally biased region" description="Low complexity" evidence="1">
    <location>
        <begin position="649"/>
        <end position="682"/>
    </location>
</feature>
<feature type="region of interest" description="Disordered" evidence="1">
    <location>
        <begin position="561"/>
        <end position="582"/>
    </location>
</feature>
<feature type="compositionally biased region" description="Polar residues" evidence="1">
    <location>
        <begin position="195"/>
        <end position="229"/>
    </location>
</feature>
<dbReference type="AlphaFoldDB" id="A0A9P0QSA9"/>
<dbReference type="OrthoDB" id="3981301at2759"/>
<feature type="compositionally biased region" description="Low complexity" evidence="1">
    <location>
        <begin position="707"/>
        <end position="719"/>
    </location>
</feature>
<accession>A0A9P0QSA9</accession>
<feature type="compositionally biased region" description="Polar residues" evidence="1">
    <location>
        <begin position="561"/>
        <end position="575"/>
    </location>
</feature>
<proteinExistence type="predicted"/>
<evidence type="ECO:0000313" key="2">
    <source>
        <dbReference type="EMBL" id="CAH2353685.1"/>
    </source>
</evidence>
<reference evidence="2" key="1">
    <citation type="submission" date="2022-03" db="EMBL/GenBank/DDBJ databases">
        <authorList>
            <person name="Legras J.-L."/>
            <person name="Devillers H."/>
            <person name="Grondin C."/>
        </authorList>
    </citation>
    <scope>NUCLEOTIDE SEQUENCE</scope>
    <source>
        <strain evidence="2">CLIB 1423</strain>
    </source>
</reference>
<sequence>MSQLPNSSPLLLATPIPGSAARRGHGHRRSAAISGDFDAMGLGLFSPPGATTGTGNTPSKKSSLPDFDIDKHFNFNNDEDFTDGNKNVDFSFPNASTTPRTSASANFLHSASVPSPRSSAVFTSPPKRLSHHHSFNSLNSPIRLGRKAQSFHMPPKTRFFLTEETQLNNESGVPDPVIDLDEVLSANLHIGDQGGSNNSSNTYLPQPQPVTSHTHGRSQSYGHTSSKDNTFASPMVVAPFEMYPDENDCASLSSPCFKSYPSPFISSPLSTSNNPLFQQPIQEMDQFTDELEEVMEIELPKEEEGEACRLTNSASVSDLEQDIFPNPQSALVGLYSNDSANSSCSSLRSSNTTRNVSNPLIEKTFSNDSTNNYSNSNINTPPSSHSNHHGKRSGAKATRYQSFYDQSYKISNALKISSTESVNIVRTTSNDSGGSGVFPKEIKILGHSSSLPSLKTVSNKRSNQKLRFNEVRVTSGGFSGNGVTAANVSVRKLSPPVQVNTKESTNSIHATPKTMTGSSTISVVLPPMNSGSKNVSNSPISINSEVSSTIISSNATIQSTEHSSLHEQQTNSFASKDSEQHTITEVIPTPLIVVSNEDDMRKKPSPISIPDKTNGIDSNSTKSIIVLTDNTSPNKKTNPTSAISPISASFPLNSNNSVSNSKEASKASSPSSDVSSRRPLSPQEKSFLKQTQIPSFRSPTKSKKDTSSSSSTSIASTSTNQQVGTTVKSSRSSSFSSLQNRSIPPLQQPALSNNRSQNLNHTFAHRKSHSVTLSTGQENENDDLRSLRSNTGKRNSRFINWLKRKY</sequence>
<feature type="compositionally biased region" description="Polar residues" evidence="1">
    <location>
        <begin position="749"/>
        <end position="761"/>
    </location>
</feature>
<keyword evidence="3" id="KW-1185">Reference proteome</keyword>
<feature type="compositionally biased region" description="Polar residues" evidence="1">
    <location>
        <begin position="615"/>
        <end position="647"/>
    </location>
</feature>
<feature type="compositionally biased region" description="Low complexity" evidence="1">
    <location>
        <begin position="47"/>
        <end position="58"/>
    </location>
</feature>
<feature type="region of interest" description="Disordered" evidence="1">
    <location>
        <begin position="114"/>
        <end position="136"/>
    </location>
</feature>
<protein>
    <submittedName>
        <fullName evidence="2">Uncharacterized protein</fullName>
    </submittedName>
</protein>
<evidence type="ECO:0000256" key="1">
    <source>
        <dbReference type="SAM" id="MobiDB-lite"/>
    </source>
</evidence>
<feature type="region of interest" description="Disordered" evidence="1">
    <location>
        <begin position="1"/>
        <end position="65"/>
    </location>
</feature>
<evidence type="ECO:0000313" key="3">
    <source>
        <dbReference type="Proteomes" id="UP000837801"/>
    </source>
</evidence>
<feature type="region of interest" description="Disordered" evidence="1">
    <location>
        <begin position="595"/>
        <end position="790"/>
    </location>
</feature>
<name>A0A9P0QSA9_9ASCO</name>
<feature type="region of interest" description="Disordered" evidence="1">
    <location>
        <begin position="189"/>
        <end position="229"/>
    </location>
</feature>
<feature type="compositionally biased region" description="Low complexity" evidence="1">
    <location>
        <begin position="343"/>
        <end position="358"/>
    </location>
</feature>
<dbReference type="Proteomes" id="UP000837801">
    <property type="component" value="Unassembled WGS sequence"/>
</dbReference>
<comment type="caution">
    <text evidence="2">The sequence shown here is derived from an EMBL/GenBank/DDBJ whole genome shotgun (WGS) entry which is preliminary data.</text>
</comment>
<gene>
    <name evidence="2" type="ORF">CLIB1423_12S00672</name>
</gene>
<feature type="compositionally biased region" description="Low complexity" evidence="1">
    <location>
        <begin position="366"/>
        <end position="385"/>
    </location>
</feature>